<dbReference type="EMBL" id="JAKFHA010000004">
    <property type="protein sequence ID" value="MCF2527363.1"/>
    <property type="molecule type" value="Genomic_DNA"/>
</dbReference>
<evidence type="ECO:0000259" key="9">
    <source>
        <dbReference type="PROSITE" id="PS50156"/>
    </source>
</evidence>
<reference evidence="10" key="1">
    <citation type="submission" date="2022-01" db="EMBL/GenBank/DDBJ databases">
        <title>Genome-Based Taxonomic Classification of the Phylum Actinobacteria.</title>
        <authorList>
            <person name="Gao Y."/>
        </authorList>
    </citation>
    <scope>NUCLEOTIDE SEQUENCE</scope>
    <source>
        <strain evidence="10">KLBMP 8922</strain>
    </source>
</reference>
<keyword evidence="5 8" id="KW-1133">Transmembrane helix</keyword>
<evidence type="ECO:0000256" key="5">
    <source>
        <dbReference type="ARBA" id="ARBA00022989"/>
    </source>
</evidence>
<proteinExistence type="inferred from homology"/>
<feature type="transmembrane region" description="Helical" evidence="8">
    <location>
        <begin position="374"/>
        <end position="394"/>
    </location>
</feature>
<protein>
    <submittedName>
        <fullName evidence="10">MMPL family transporter</fullName>
    </submittedName>
</protein>
<feature type="transmembrane region" description="Helical" evidence="8">
    <location>
        <begin position="243"/>
        <end position="264"/>
    </location>
</feature>
<dbReference type="Pfam" id="PF03176">
    <property type="entry name" value="MMPL"/>
    <property type="match status" value="2"/>
</dbReference>
<evidence type="ECO:0000256" key="3">
    <source>
        <dbReference type="ARBA" id="ARBA00022475"/>
    </source>
</evidence>
<keyword evidence="6 8" id="KW-0472">Membrane</keyword>
<feature type="transmembrane region" description="Helical" evidence="8">
    <location>
        <begin position="594"/>
        <end position="613"/>
    </location>
</feature>
<keyword evidence="4 8" id="KW-0812">Transmembrane</keyword>
<name>A0AA41PWT5_9ACTN</name>
<feature type="transmembrane region" description="Helical" evidence="8">
    <location>
        <begin position="290"/>
        <end position="313"/>
    </location>
</feature>
<evidence type="ECO:0000313" key="11">
    <source>
        <dbReference type="Proteomes" id="UP001165378"/>
    </source>
</evidence>
<dbReference type="InterPro" id="IPR004869">
    <property type="entry name" value="MMPL_dom"/>
</dbReference>
<feature type="transmembrane region" description="Helical" evidence="8">
    <location>
        <begin position="320"/>
        <end position="343"/>
    </location>
</feature>
<gene>
    <name evidence="10" type="ORF">LZ495_09085</name>
</gene>
<dbReference type="GO" id="GO:0005886">
    <property type="term" value="C:plasma membrane"/>
    <property type="evidence" value="ECO:0007669"/>
    <property type="project" value="UniProtKB-SubCell"/>
</dbReference>
<feature type="transmembrane region" description="Helical" evidence="8">
    <location>
        <begin position="648"/>
        <end position="668"/>
    </location>
</feature>
<evidence type="ECO:0000256" key="7">
    <source>
        <dbReference type="SAM" id="MobiDB-lite"/>
    </source>
</evidence>
<dbReference type="InterPro" id="IPR000731">
    <property type="entry name" value="SSD"/>
</dbReference>
<dbReference type="PANTHER" id="PTHR33406">
    <property type="entry name" value="MEMBRANE PROTEIN MJ1562-RELATED"/>
    <property type="match status" value="1"/>
</dbReference>
<feature type="transmembrane region" description="Helical" evidence="8">
    <location>
        <begin position="210"/>
        <end position="231"/>
    </location>
</feature>
<feature type="transmembrane region" description="Helical" evidence="8">
    <location>
        <begin position="542"/>
        <end position="560"/>
    </location>
</feature>
<evidence type="ECO:0000313" key="10">
    <source>
        <dbReference type="EMBL" id="MCF2527363.1"/>
    </source>
</evidence>
<feature type="transmembrane region" description="Helical" evidence="8">
    <location>
        <begin position="675"/>
        <end position="700"/>
    </location>
</feature>
<evidence type="ECO:0000256" key="6">
    <source>
        <dbReference type="ARBA" id="ARBA00023136"/>
    </source>
</evidence>
<accession>A0AA41PWT5</accession>
<feature type="transmembrane region" description="Helical" evidence="8">
    <location>
        <begin position="12"/>
        <end position="31"/>
    </location>
</feature>
<evidence type="ECO:0000256" key="8">
    <source>
        <dbReference type="SAM" id="Phobius"/>
    </source>
</evidence>
<organism evidence="10 11">
    <name type="scientific">Yinghuangia soli</name>
    <dbReference type="NCBI Taxonomy" id="2908204"/>
    <lineage>
        <taxon>Bacteria</taxon>
        <taxon>Bacillati</taxon>
        <taxon>Actinomycetota</taxon>
        <taxon>Actinomycetes</taxon>
        <taxon>Kitasatosporales</taxon>
        <taxon>Streptomycetaceae</taxon>
        <taxon>Yinghuangia</taxon>
    </lineage>
</organism>
<feature type="domain" description="SSD" evidence="9">
    <location>
        <begin position="210"/>
        <end position="341"/>
    </location>
</feature>
<evidence type="ECO:0000256" key="2">
    <source>
        <dbReference type="ARBA" id="ARBA00010157"/>
    </source>
</evidence>
<dbReference type="SUPFAM" id="SSF82866">
    <property type="entry name" value="Multidrug efflux transporter AcrB transmembrane domain"/>
    <property type="match status" value="2"/>
</dbReference>
<dbReference type="InterPro" id="IPR050545">
    <property type="entry name" value="Mycobact_MmpL"/>
</dbReference>
<feature type="transmembrane region" description="Helical" evidence="8">
    <location>
        <begin position="566"/>
        <end position="587"/>
    </location>
</feature>
<feature type="transmembrane region" description="Helical" evidence="8">
    <location>
        <begin position="186"/>
        <end position="204"/>
    </location>
</feature>
<comment type="similarity">
    <text evidence="2">Belongs to the resistance-nodulation-cell division (RND) (TC 2.A.6) family. MmpL subfamily.</text>
</comment>
<dbReference type="Gene3D" id="1.20.1640.10">
    <property type="entry name" value="Multidrug efflux transporter AcrB transmembrane domain"/>
    <property type="match status" value="2"/>
</dbReference>
<evidence type="ECO:0000256" key="1">
    <source>
        <dbReference type="ARBA" id="ARBA00004651"/>
    </source>
</evidence>
<sequence>MFGRLGRLVVHNPWKVIGLWVLAAVVLVAFAPKLSDITDQDTASFLPSKYESAQAAELAEAQFPQSQDQLAQIVVKRADGAPLTEADVARTQEILTQVGAQTVVPTDPQVGDVTSVSPALVSPNRQIAVATATIKGSAQDTAVNEAVKHLRDATKPLVANTGLVVGYAGGPAMSLDNEDAFKRAEAIVGIATVVLILILLLVIFRSPVAALMPIVMVGLVAMVAPPVIALFGKAFGLHVEQSLMTILIVVLFGIGTDYIIFLLFRYRERLRAGDDAKLAMVVAVERVGEAIASAAGAVVVAFGAMILATFGGYRSMGPGLAIAVVVMALAALTLVPAVVSLLGPKVFWPSKSWQQVPQGHGFQRLGAQVGRRPVLVGGIAALIMLALSAGVLGFKADYDALGQLPDNTESAKAAKDLETGFPAGLLNPTQVFVSSTGGAPLDPVAVGAFARSLETDDDVGTLKPVNPGAAVPEYVTYSADRTAAMIQVVLEESPYTTEALDAIGPLRETAKAQAPPGTEVLVSGGTAQFADIRDATNHDMKVIFPVAGALIILILALLLRSLVAPWYLMAAVVLGFLATLGATVYVFQGLVGDPGVMFSLPIMIYMFVVAIGTDYNILMVARLREEAQQGHEPREAAALAVEHAGPSIGAAGVILAGTFASLMFAGIAMMTQMGFAVSVGIIIAAFIMSMFLVPSVTALIGHAAWWPGHADRATRPTPPDPTEQAGEAEHAGMH</sequence>
<dbReference type="Proteomes" id="UP001165378">
    <property type="component" value="Unassembled WGS sequence"/>
</dbReference>
<dbReference type="RefSeq" id="WP_235051522.1">
    <property type="nucleotide sequence ID" value="NZ_JAKFHA010000004.1"/>
</dbReference>
<comment type="subcellular location">
    <subcellularLocation>
        <location evidence="1">Cell membrane</location>
        <topology evidence="1">Multi-pass membrane protein</topology>
    </subcellularLocation>
</comment>
<dbReference type="AlphaFoldDB" id="A0AA41PWT5"/>
<dbReference type="PROSITE" id="PS50156">
    <property type="entry name" value="SSD"/>
    <property type="match status" value="1"/>
</dbReference>
<comment type="caution">
    <text evidence="10">The sequence shown here is derived from an EMBL/GenBank/DDBJ whole genome shotgun (WGS) entry which is preliminary data.</text>
</comment>
<keyword evidence="11" id="KW-1185">Reference proteome</keyword>
<keyword evidence="3" id="KW-1003">Cell membrane</keyword>
<feature type="region of interest" description="Disordered" evidence="7">
    <location>
        <begin position="711"/>
        <end position="734"/>
    </location>
</feature>
<evidence type="ECO:0000256" key="4">
    <source>
        <dbReference type="ARBA" id="ARBA00022692"/>
    </source>
</evidence>
<dbReference type="PANTHER" id="PTHR33406:SF6">
    <property type="entry name" value="MEMBRANE PROTEIN YDGH-RELATED"/>
    <property type="match status" value="1"/>
</dbReference>